<dbReference type="GO" id="GO:0005634">
    <property type="term" value="C:nucleus"/>
    <property type="evidence" value="ECO:0007669"/>
    <property type="project" value="TreeGrafter"/>
</dbReference>
<evidence type="ECO:0000313" key="9">
    <source>
        <dbReference type="Proteomes" id="UP000465112"/>
    </source>
</evidence>
<dbReference type="PANTHER" id="PTHR14030:SF26">
    <property type="entry name" value="MITOTIC CHECKPOINT SERINE_THREONINE-PROTEIN KINASE BUB1"/>
    <property type="match status" value="1"/>
</dbReference>
<dbReference type="EMBL" id="VHII01000018">
    <property type="protein sequence ID" value="KAF1377008.1"/>
    <property type="molecule type" value="Genomic_DNA"/>
</dbReference>
<dbReference type="Proteomes" id="UP000465112">
    <property type="component" value="Unassembled WGS sequence"/>
</dbReference>
<comment type="subcellular location">
    <subcellularLocation>
        <location evidence="1">Chromosome</location>
        <location evidence="1">Centromere</location>
        <location evidence="1">Kinetochore</location>
    </subcellularLocation>
</comment>
<dbReference type="Gene3D" id="6.10.130.20">
    <property type="match status" value="1"/>
</dbReference>
<evidence type="ECO:0008006" key="10">
    <source>
        <dbReference type="Google" id="ProtNLM"/>
    </source>
</evidence>
<dbReference type="SMART" id="SM00220">
    <property type="entry name" value="S_TKc"/>
    <property type="match status" value="1"/>
</dbReference>
<dbReference type="InterPro" id="IPR013212">
    <property type="entry name" value="Mad3/Bub1_I"/>
</dbReference>
<evidence type="ECO:0000313" key="8">
    <source>
        <dbReference type="EMBL" id="KAF1377008.1"/>
    </source>
</evidence>
<dbReference type="SUPFAM" id="SSF56112">
    <property type="entry name" value="Protein kinase-like (PK-like)"/>
    <property type="match status" value="1"/>
</dbReference>
<feature type="region of interest" description="Disordered" evidence="5">
    <location>
        <begin position="781"/>
        <end position="808"/>
    </location>
</feature>
<feature type="compositionally biased region" description="Polar residues" evidence="5">
    <location>
        <begin position="147"/>
        <end position="172"/>
    </location>
</feature>
<accession>A0A6A5EDR1</accession>
<dbReference type="InterPro" id="IPR000719">
    <property type="entry name" value="Prot_kinase_dom"/>
</dbReference>
<sequence length="1276" mass="139471">MDIPTYLQRFKDSLSTYTGDDPLERWDSFVEYLGQRLPAGGCGEMSLVFDSVVETFLNVERYANDIRYVNYCIKCASYYSDPSELYRYVYSKGVGTRTAALYVAWAQQFEQRGMIEQADAMYQKAMENQAQPADTVLNEYRQFQRRTGSQAPVSAGSRNPLQNSNLTNQMSSLAEPGAPNKASVDCLPKPPAQIIIVSRSETSGTIPSGQGASVRTASAYTQEALVCEGSELSFEEVRAENYLRKIREKKEKELREMGASSSLPPVFRAEVPALTHPQELQPPRSTSSYVAEMMREEEERILKNTCRLEDVNQVLEPQLSVAEKATSLNPDPTQQPFGRARPSNRLSNRRSLGLRLHHEPPFIHEAAAADPPPQQHSTAAADGSVGLPPPASVAPAWTVPPRSTQLTVASEQTDVSLHGPDALCLPPSVLADRSVHLPPPASAESISDTGNADSGNAGALCQDNRVQPSSSRSCRPQEHHATQRDVSLPPQLEDKFNLSQGSTANLSHITPNTSLGFVQATPSRVLPSPTVNTREALDVIMDMFQAPTFQEDPFSNTLVFGAAENEFDPGFATTDGVFSVTKPAAAAPFTVYEEKDEENGSAAAPAPAAVEKSKPIRALAEIAVPSKPSDTPADLTPDESTMWGARYNSLHSLAACPNSTTDFAMLAQFVSTPSAHKTPFNGKFFEEDEEDENNCHGKENADEDAFMRRQPKKLSPILETSPSNETAFSQLAPSSAGLGTIVGEGLAAAPHCLTTSSCTTMVQPPPPAVLSFRDQTLCPPDSTDSTTAPGWAVYASPEQPPKPHPENSIRPNGEVFAIMEDVDKPSSPERLQKPVCDVPMSPECALAADWTLVRSPERTPVPDLDAFLSPCPPGVPDVPMSPQQPPFCADVPMSPAPLGAEDEPMMSPERLRPSTDASVNTRTPAAVVQLVSDPWADEVISRLLSSLSQPLTSHPCCTTWQCNVPNITPKTTISMGKASLRVDCVLGEGAFATVYQGTDLQTSEKVMLKVQKPANPWEFYINTQLDARLPHSVRHLYSSIRSAHLFHNGSVLLGELHNYGTLLNAVNIYKTLSDKVMPQPLVMYFSVCILHMVEQLHAARIVHADVKPDNFLLGERFLENKGFEPEDLDHGLALIDLGQSIDMDLFPEGTAFTARCLTSGFQCTEMLSGKPWNYQTDYFGIAATVHCMLFGTYMQVKNEGGVWVTNGVFRRNPHSDLWQEFFHTLLNVPDCSSRPSLGLLRSALGSTLRHNYSSRLPALKNRLTVLLLERHKAARR</sequence>
<dbReference type="GO" id="GO:0007094">
    <property type="term" value="P:mitotic spindle assembly checkpoint signaling"/>
    <property type="evidence" value="ECO:0007669"/>
    <property type="project" value="InterPro"/>
</dbReference>
<dbReference type="GO" id="GO:0005524">
    <property type="term" value="F:ATP binding"/>
    <property type="evidence" value="ECO:0007669"/>
    <property type="project" value="InterPro"/>
</dbReference>
<dbReference type="GO" id="GO:0004672">
    <property type="term" value="F:protein kinase activity"/>
    <property type="evidence" value="ECO:0007669"/>
    <property type="project" value="InterPro"/>
</dbReference>
<dbReference type="PROSITE" id="PS50011">
    <property type="entry name" value="PROTEIN_KINASE_DOM"/>
    <property type="match status" value="1"/>
</dbReference>
<feature type="region of interest" description="Disordered" evidence="5">
    <location>
        <begin position="147"/>
        <end position="182"/>
    </location>
</feature>
<evidence type="ECO:0000259" key="7">
    <source>
        <dbReference type="PROSITE" id="PS51489"/>
    </source>
</evidence>
<dbReference type="SMART" id="SM00777">
    <property type="entry name" value="Mad3_BUB1_I"/>
    <property type="match status" value="1"/>
</dbReference>
<dbReference type="PROSITE" id="PS51489">
    <property type="entry name" value="BUB1_N"/>
    <property type="match status" value="1"/>
</dbReference>
<evidence type="ECO:0000256" key="3">
    <source>
        <dbReference type="ARBA" id="ARBA00022838"/>
    </source>
</evidence>
<feature type="compositionally biased region" description="Polar residues" evidence="5">
    <location>
        <begin position="326"/>
        <end position="336"/>
    </location>
</feature>
<evidence type="ECO:0000259" key="6">
    <source>
        <dbReference type="PROSITE" id="PS50011"/>
    </source>
</evidence>
<dbReference type="Gene3D" id="1.10.510.10">
    <property type="entry name" value="Transferase(Phosphotransferase) domain 1"/>
    <property type="match status" value="1"/>
</dbReference>
<feature type="region of interest" description="Disordered" evidence="5">
    <location>
        <begin position="435"/>
        <end position="490"/>
    </location>
</feature>
<feature type="compositionally biased region" description="Polar residues" evidence="5">
    <location>
        <begin position="464"/>
        <end position="474"/>
    </location>
</feature>
<evidence type="ECO:0000256" key="4">
    <source>
        <dbReference type="ARBA" id="ARBA00023328"/>
    </source>
</evidence>
<keyword evidence="3" id="KW-0995">Kinetochore</keyword>
<proteinExistence type="predicted"/>
<protein>
    <recommendedName>
        <fullName evidence="10">Protein kinase domain-containing protein</fullName>
    </recommendedName>
</protein>
<gene>
    <name evidence="8" type="ORF">PFLUV_G00217430</name>
</gene>
<feature type="domain" description="Protein kinase" evidence="6">
    <location>
        <begin position="980"/>
        <end position="1253"/>
    </location>
</feature>
<keyword evidence="4" id="KW-0137">Centromere</keyword>
<evidence type="ECO:0000256" key="1">
    <source>
        <dbReference type="ARBA" id="ARBA00004629"/>
    </source>
</evidence>
<dbReference type="InterPro" id="IPR015661">
    <property type="entry name" value="Bub1/Mad3"/>
</dbReference>
<feature type="compositionally biased region" description="Polar residues" evidence="5">
    <location>
        <begin position="444"/>
        <end position="454"/>
    </location>
</feature>
<dbReference type="GO" id="GO:0051754">
    <property type="term" value="P:meiotic sister chromatid cohesion, centromeric"/>
    <property type="evidence" value="ECO:0007669"/>
    <property type="project" value="TreeGrafter"/>
</dbReference>
<comment type="caution">
    <text evidence="8">The sequence shown here is derived from an EMBL/GenBank/DDBJ whole genome shotgun (WGS) entry which is preliminary data.</text>
</comment>
<dbReference type="PROSITE" id="PS00108">
    <property type="entry name" value="PROTEIN_KINASE_ST"/>
    <property type="match status" value="1"/>
</dbReference>
<dbReference type="InterPro" id="IPR008271">
    <property type="entry name" value="Ser/Thr_kinase_AS"/>
</dbReference>
<name>A0A6A5EDR1_PERFL</name>
<dbReference type="Gene3D" id="1.25.40.430">
    <property type="match status" value="1"/>
</dbReference>
<evidence type="ECO:0000256" key="5">
    <source>
        <dbReference type="SAM" id="MobiDB-lite"/>
    </source>
</evidence>
<feature type="region of interest" description="Disordered" evidence="5">
    <location>
        <begin position="324"/>
        <end position="345"/>
    </location>
</feature>
<reference evidence="8 9" key="1">
    <citation type="submission" date="2019-06" db="EMBL/GenBank/DDBJ databases">
        <title>A chromosome-scale genome assembly of the European perch, Perca fluviatilis.</title>
        <authorList>
            <person name="Roques C."/>
            <person name="Zahm M."/>
            <person name="Cabau C."/>
            <person name="Klopp C."/>
            <person name="Bouchez O."/>
            <person name="Donnadieu C."/>
            <person name="Kuhl H."/>
            <person name="Gislard M."/>
            <person name="Guendouz S."/>
            <person name="Journot L."/>
            <person name="Haffray P."/>
            <person name="Bestin A."/>
            <person name="Morvezen R."/>
            <person name="Feron R."/>
            <person name="Wen M."/>
            <person name="Jouanno E."/>
            <person name="Herpin A."/>
            <person name="Schartl M."/>
            <person name="Postlethwait J."/>
            <person name="Schaerlinger B."/>
            <person name="Chardard D."/>
            <person name="Lecocq T."/>
            <person name="Poncet C."/>
            <person name="Jaffrelo L."/>
            <person name="Lampietro C."/>
            <person name="Guiguen Y."/>
        </authorList>
    </citation>
    <scope>NUCLEOTIDE SEQUENCE [LARGE SCALE GENOMIC DNA]</scope>
    <source>
        <tissue evidence="8">Blood</tissue>
    </source>
</reference>
<dbReference type="PANTHER" id="PTHR14030">
    <property type="entry name" value="MITOTIC CHECKPOINT SERINE/THREONINE-PROTEIN KINASE BUB1"/>
    <property type="match status" value="1"/>
</dbReference>
<dbReference type="Pfam" id="PF00069">
    <property type="entry name" value="Pkinase"/>
    <property type="match status" value="1"/>
</dbReference>
<keyword evidence="2" id="KW-0158">Chromosome</keyword>
<feature type="region of interest" description="Disordered" evidence="5">
    <location>
        <begin position="366"/>
        <end position="398"/>
    </location>
</feature>
<organism evidence="8 9">
    <name type="scientific">Perca fluviatilis</name>
    <name type="common">European perch</name>
    <dbReference type="NCBI Taxonomy" id="8168"/>
    <lineage>
        <taxon>Eukaryota</taxon>
        <taxon>Metazoa</taxon>
        <taxon>Chordata</taxon>
        <taxon>Craniata</taxon>
        <taxon>Vertebrata</taxon>
        <taxon>Euteleostomi</taxon>
        <taxon>Actinopterygii</taxon>
        <taxon>Neopterygii</taxon>
        <taxon>Teleostei</taxon>
        <taxon>Neoteleostei</taxon>
        <taxon>Acanthomorphata</taxon>
        <taxon>Eupercaria</taxon>
        <taxon>Perciformes</taxon>
        <taxon>Percoidei</taxon>
        <taxon>Percidae</taxon>
        <taxon>Percinae</taxon>
        <taxon>Perca</taxon>
    </lineage>
</organism>
<dbReference type="OrthoDB" id="248495at2759"/>
<dbReference type="AlphaFoldDB" id="A0A6A5EDR1"/>
<dbReference type="GO" id="GO:0000776">
    <property type="term" value="C:kinetochore"/>
    <property type="evidence" value="ECO:0007669"/>
    <property type="project" value="UniProtKB-KW"/>
</dbReference>
<keyword evidence="9" id="KW-1185">Reference proteome</keyword>
<dbReference type="Pfam" id="PF08311">
    <property type="entry name" value="Mad3_BUB1_I"/>
    <property type="match status" value="1"/>
</dbReference>
<feature type="domain" description="BUB1 N-terminal" evidence="7">
    <location>
        <begin position="10"/>
        <end position="172"/>
    </location>
</feature>
<dbReference type="InterPro" id="IPR011009">
    <property type="entry name" value="Kinase-like_dom_sf"/>
</dbReference>
<evidence type="ECO:0000256" key="2">
    <source>
        <dbReference type="ARBA" id="ARBA00022454"/>
    </source>
</evidence>